<feature type="region of interest" description="Disordered" evidence="1">
    <location>
        <begin position="125"/>
        <end position="162"/>
    </location>
</feature>
<dbReference type="EnsemblFungi" id="PTTG_12537-t43_1">
    <property type="protein sequence ID" value="PTTG_12537-t43_1-p1"/>
    <property type="gene ID" value="PTTG_12537"/>
</dbReference>
<dbReference type="AlphaFoldDB" id="A0A180FZI7"/>
<evidence type="ECO:0000313" key="3">
    <source>
        <dbReference type="EnsemblFungi" id="PTTG_12537-t43_1-p1"/>
    </source>
</evidence>
<accession>A0A180FZI7</accession>
<sequence>MANPNTVIHTKQGLAQVQKHWEKVTPNGTAVLSMLVQRVTWAQFQLDVAVALGKTKKHLGTHIDLMDANGLIKWQGAVKKHAVFGVGRNTVIASDTDFNSYVDAILANPNSKVIIRVIMADSRRTAKERESPMGPTMTDWPSKGPAPEWPATPMRMLMPRNG</sequence>
<protein>
    <submittedName>
        <fullName evidence="2 3">Uncharacterized protein</fullName>
    </submittedName>
</protein>
<reference evidence="3" key="4">
    <citation type="submission" date="2025-05" db="UniProtKB">
        <authorList>
            <consortium name="EnsemblFungi"/>
        </authorList>
    </citation>
    <scope>IDENTIFICATION</scope>
    <source>
        <strain evidence="3">isolate 1-1 / race 1 (BBBD)</strain>
    </source>
</reference>
<reference evidence="2" key="1">
    <citation type="submission" date="2009-11" db="EMBL/GenBank/DDBJ databases">
        <authorList>
            <consortium name="The Broad Institute Genome Sequencing Platform"/>
            <person name="Ward D."/>
            <person name="Feldgarden M."/>
            <person name="Earl A."/>
            <person name="Young S.K."/>
            <person name="Zeng Q."/>
            <person name="Koehrsen M."/>
            <person name="Alvarado L."/>
            <person name="Berlin A."/>
            <person name="Bochicchio J."/>
            <person name="Borenstein D."/>
            <person name="Chapman S.B."/>
            <person name="Chen Z."/>
            <person name="Engels R."/>
            <person name="Freedman E."/>
            <person name="Gellesch M."/>
            <person name="Goldberg J."/>
            <person name="Griggs A."/>
            <person name="Gujja S."/>
            <person name="Heilman E."/>
            <person name="Heiman D."/>
            <person name="Hepburn T."/>
            <person name="Howarth C."/>
            <person name="Jen D."/>
            <person name="Larson L."/>
            <person name="Lewis B."/>
            <person name="Mehta T."/>
            <person name="Park D."/>
            <person name="Pearson M."/>
            <person name="Roberts A."/>
            <person name="Saif S."/>
            <person name="Shea T."/>
            <person name="Shenoy N."/>
            <person name="Sisk P."/>
            <person name="Stolte C."/>
            <person name="Sykes S."/>
            <person name="Thomson T."/>
            <person name="Walk T."/>
            <person name="White J."/>
            <person name="Yandava C."/>
            <person name="Izard J."/>
            <person name="Baranova O.V."/>
            <person name="Blanton J.M."/>
            <person name="Tanner A.C."/>
            <person name="Dewhirst F.E."/>
            <person name="Haas B."/>
            <person name="Nusbaum C."/>
            <person name="Birren B."/>
        </authorList>
    </citation>
    <scope>NUCLEOTIDE SEQUENCE [LARGE SCALE GENOMIC DNA]</scope>
    <source>
        <strain evidence="2">1-1 BBBD Race 1</strain>
    </source>
</reference>
<dbReference type="Proteomes" id="UP000005240">
    <property type="component" value="Unassembled WGS sequence"/>
</dbReference>
<reference evidence="3 4" key="3">
    <citation type="journal article" date="2017" name="G3 (Bethesda)">
        <title>Comparative analysis highlights variable genome content of wheat rusts and divergence of the mating loci.</title>
        <authorList>
            <person name="Cuomo C.A."/>
            <person name="Bakkeren G."/>
            <person name="Khalil H.B."/>
            <person name="Panwar V."/>
            <person name="Joly D."/>
            <person name="Linning R."/>
            <person name="Sakthikumar S."/>
            <person name="Song X."/>
            <person name="Adiconis X."/>
            <person name="Fan L."/>
            <person name="Goldberg J.M."/>
            <person name="Levin J.Z."/>
            <person name="Young S."/>
            <person name="Zeng Q."/>
            <person name="Anikster Y."/>
            <person name="Bruce M."/>
            <person name="Wang M."/>
            <person name="Yin C."/>
            <person name="McCallum B."/>
            <person name="Szabo L.J."/>
            <person name="Hulbert S."/>
            <person name="Chen X."/>
            <person name="Fellers J.P."/>
        </authorList>
    </citation>
    <scope>NUCLEOTIDE SEQUENCE</scope>
    <source>
        <strain evidence="4">Isolate 1-1 / race 1 (BBBD)</strain>
        <strain evidence="3">isolate 1-1 / race 1 (BBBD)</strain>
    </source>
</reference>
<dbReference type="VEuPathDB" id="FungiDB:PTTG_12537"/>
<keyword evidence="4" id="KW-1185">Reference proteome</keyword>
<dbReference type="EMBL" id="ADAS02002659">
    <property type="protein sequence ID" value="OAV85787.1"/>
    <property type="molecule type" value="Genomic_DNA"/>
</dbReference>
<evidence type="ECO:0000256" key="1">
    <source>
        <dbReference type="SAM" id="MobiDB-lite"/>
    </source>
</evidence>
<dbReference type="OrthoDB" id="2499248at2759"/>
<proteinExistence type="predicted"/>
<evidence type="ECO:0000313" key="4">
    <source>
        <dbReference type="Proteomes" id="UP000005240"/>
    </source>
</evidence>
<name>A0A180FZI7_PUCT1</name>
<gene>
    <name evidence="2" type="ORF">PTTG_12537</name>
</gene>
<organism evidence="2">
    <name type="scientific">Puccinia triticina (isolate 1-1 / race 1 (BBBD))</name>
    <name type="common">Brown leaf rust fungus</name>
    <dbReference type="NCBI Taxonomy" id="630390"/>
    <lineage>
        <taxon>Eukaryota</taxon>
        <taxon>Fungi</taxon>
        <taxon>Dikarya</taxon>
        <taxon>Basidiomycota</taxon>
        <taxon>Pucciniomycotina</taxon>
        <taxon>Pucciniomycetes</taxon>
        <taxon>Pucciniales</taxon>
        <taxon>Pucciniaceae</taxon>
        <taxon>Puccinia</taxon>
    </lineage>
</organism>
<reference evidence="2" key="2">
    <citation type="submission" date="2016-05" db="EMBL/GenBank/DDBJ databases">
        <title>Comparative analysis highlights variable genome content of wheat rusts and divergence of the mating loci.</title>
        <authorList>
            <person name="Cuomo C.A."/>
            <person name="Bakkeren G."/>
            <person name="Szabo L."/>
            <person name="Khalil H."/>
            <person name="Joly D."/>
            <person name="Goldberg J."/>
            <person name="Young S."/>
            <person name="Zeng Q."/>
            <person name="Fellers J."/>
        </authorList>
    </citation>
    <scope>NUCLEOTIDE SEQUENCE [LARGE SCALE GENOMIC DNA]</scope>
    <source>
        <strain evidence="2">1-1 BBBD Race 1</strain>
    </source>
</reference>
<evidence type="ECO:0000313" key="2">
    <source>
        <dbReference type="EMBL" id="OAV85787.1"/>
    </source>
</evidence>